<dbReference type="AlphaFoldDB" id="A0A557P823"/>
<dbReference type="RefSeq" id="WP_144388061.1">
    <property type="nucleotide sequence ID" value="NZ_CANNCB010000019.1"/>
</dbReference>
<keyword evidence="6" id="KW-0732">Signal</keyword>
<evidence type="ECO:0000313" key="7">
    <source>
        <dbReference type="EMBL" id="TVO36810.1"/>
    </source>
</evidence>
<dbReference type="SUPFAM" id="SSF53850">
    <property type="entry name" value="Periplasmic binding protein-like II"/>
    <property type="match status" value="1"/>
</dbReference>
<name>A0A557P823_9VIBR</name>
<dbReference type="Pfam" id="PF13379">
    <property type="entry name" value="NMT1_2"/>
    <property type="match status" value="1"/>
</dbReference>
<comment type="subcellular location">
    <subcellularLocation>
        <location evidence="1">Endomembrane system</location>
    </subcellularLocation>
</comment>
<dbReference type="EMBL" id="VMKJ01000013">
    <property type="protein sequence ID" value="TVO36810.1"/>
    <property type="molecule type" value="Genomic_DNA"/>
</dbReference>
<evidence type="ECO:0000256" key="5">
    <source>
        <dbReference type="ARBA" id="ARBA00023136"/>
    </source>
</evidence>
<dbReference type="CDD" id="cd13553">
    <property type="entry name" value="PBP2_NrtA_CpmA_like"/>
    <property type="match status" value="1"/>
</dbReference>
<dbReference type="Proteomes" id="UP000319828">
    <property type="component" value="Unassembled WGS sequence"/>
</dbReference>
<dbReference type="Gene3D" id="3.40.190.10">
    <property type="entry name" value="Periplasmic binding protein-like II"/>
    <property type="match status" value="2"/>
</dbReference>
<dbReference type="InterPro" id="IPR044527">
    <property type="entry name" value="NrtA/CpmA_ABC-bd_dom"/>
</dbReference>
<evidence type="ECO:0000313" key="8">
    <source>
        <dbReference type="Proteomes" id="UP000319828"/>
    </source>
</evidence>
<accession>A0A557P823</accession>
<proteinExistence type="predicted"/>
<reference evidence="7 8" key="1">
    <citation type="submission" date="2019-07" db="EMBL/GenBank/DDBJ databases">
        <title>The draft genome sequence of Vibrio algivorus M1486.</title>
        <authorList>
            <person name="Meng X."/>
        </authorList>
    </citation>
    <scope>NUCLEOTIDE SEQUENCE [LARGE SCALE GENOMIC DNA]</scope>
    <source>
        <strain evidence="7 8">M1486</strain>
    </source>
</reference>
<keyword evidence="2" id="KW-0813">Transport</keyword>
<protein>
    <submittedName>
        <fullName evidence="7">ABC transporter substrate-binding protein</fullName>
    </submittedName>
</protein>
<dbReference type="PANTHER" id="PTHR30024">
    <property type="entry name" value="ALIPHATIC SULFONATES-BINDING PROTEIN-RELATED"/>
    <property type="match status" value="1"/>
</dbReference>
<keyword evidence="4" id="KW-0997">Cell inner membrane</keyword>
<organism evidence="7 8">
    <name type="scientific">Vibrio algivorus</name>
    <dbReference type="NCBI Taxonomy" id="1667024"/>
    <lineage>
        <taxon>Bacteria</taxon>
        <taxon>Pseudomonadati</taxon>
        <taxon>Pseudomonadota</taxon>
        <taxon>Gammaproteobacteria</taxon>
        <taxon>Vibrionales</taxon>
        <taxon>Vibrionaceae</taxon>
        <taxon>Vibrio</taxon>
    </lineage>
</organism>
<evidence type="ECO:0000256" key="3">
    <source>
        <dbReference type="ARBA" id="ARBA00022475"/>
    </source>
</evidence>
<evidence type="ECO:0000256" key="6">
    <source>
        <dbReference type="SAM" id="SignalP"/>
    </source>
</evidence>
<evidence type="ECO:0000256" key="1">
    <source>
        <dbReference type="ARBA" id="ARBA00004308"/>
    </source>
</evidence>
<evidence type="ECO:0000256" key="2">
    <source>
        <dbReference type="ARBA" id="ARBA00022448"/>
    </source>
</evidence>
<dbReference type="PANTHER" id="PTHR30024:SF43">
    <property type="entry name" value="BLL4572 PROTEIN"/>
    <property type="match status" value="1"/>
</dbReference>
<evidence type="ECO:0000256" key="4">
    <source>
        <dbReference type="ARBA" id="ARBA00022519"/>
    </source>
</evidence>
<sequence>MKKTLSLLAVGVSLAFSPITQAKVTIGEPEKEDLTFGFIKLTDMAPLAVAYEKHYFEDEGLYVSLQSQANWKVLLDRVIDGELDGAHMLAGQPIGATIGIGTKADIITAFSMDLNGNAITVSNDVWEQMKPSLAKDADGKIAHPIKADSLKPVIQQYNSEGKPFKMGMVFPVSTHNYELRYWLAAGGINPGFYAPDKGDNSGTLQADALLSVTPPPQMPATMEASTIHGYSVGEPWNQQAVFKGIGVPVVTDYEIWQNNPEKVFGVSKQWAEKYPNTHLRVVRAMIRAAYWLDEENNKNRHEAVGILARSEYVGADKAVIANSMTGTFEYEKGDKREIPDFNVFFRHNATYPYYSDAVWTLTQMRRWGQISEYKPDSWYMDIAKKVYRPDIYKQAAQSLIDDGTFKASDFPELNSSDGFKAPQKHFIDNITFDGKHPNAYLEKFSIGLKDKETI</sequence>
<feature type="chain" id="PRO_5021954902" evidence="6">
    <location>
        <begin position="23"/>
        <end position="454"/>
    </location>
</feature>
<gene>
    <name evidence="7" type="ORF">FOF44_08430</name>
</gene>
<dbReference type="OrthoDB" id="9815454at2"/>
<comment type="caution">
    <text evidence="7">The sequence shown here is derived from an EMBL/GenBank/DDBJ whole genome shotgun (WGS) entry which is preliminary data.</text>
</comment>
<dbReference type="GO" id="GO:0012505">
    <property type="term" value="C:endomembrane system"/>
    <property type="evidence" value="ECO:0007669"/>
    <property type="project" value="UniProtKB-SubCell"/>
</dbReference>
<feature type="signal peptide" evidence="6">
    <location>
        <begin position="1"/>
        <end position="22"/>
    </location>
</feature>
<keyword evidence="3" id="KW-1003">Cell membrane</keyword>
<keyword evidence="5" id="KW-0472">Membrane</keyword>